<dbReference type="InterPro" id="IPR036271">
    <property type="entry name" value="Tet_transcr_reg_TetR-rel_C_sf"/>
</dbReference>
<dbReference type="Pfam" id="PF17931">
    <property type="entry name" value="TetR_C_23"/>
    <property type="match status" value="1"/>
</dbReference>
<accession>A0A0N0RQN9</accession>
<gene>
    <name evidence="2" type="ORF">AM493_08495</name>
</gene>
<name>A0A0N0RQN9_9FLAO</name>
<comment type="caution">
    <text evidence="2">The sequence shown here is derived from an EMBL/GenBank/DDBJ whole genome shotgun (WGS) entry which is preliminary data.</text>
</comment>
<evidence type="ECO:0000313" key="3">
    <source>
        <dbReference type="Proteomes" id="UP000037755"/>
    </source>
</evidence>
<evidence type="ECO:0000313" key="2">
    <source>
        <dbReference type="EMBL" id="KOS06072.1"/>
    </source>
</evidence>
<proteinExistence type="predicted"/>
<dbReference type="SUPFAM" id="SSF48498">
    <property type="entry name" value="Tetracyclin repressor-like, C-terminal domain"/>
    <property type="match status" value="1"/>
</dbReference>
<protein>
    <submittedName>
        <fullName evidence="2">Heat-shock protein</fullName>
    </submittedName>
</protein>
<dbReference type="Proteomes" id="UP000037755">
    <property type="component" value="Unassembled WGS sequence"/>
</dbReference>
<dbReference type="AlphaFoldDB" id="A0A0N0RQN9"/>
<evidence type="ECO:0000259" key="1">
    <source>
        <dbReference type="Pfam" id="PF17931"/>
    </source>
</evidence>
<dbReference type="InterPro" id="IPR041673">
    <property type="entry name" value="TetR_C_23"/>
</dbReference>
<dbReference type="RefSeq" id="WP_054407558.1">
    <property type="nucleotide sequence ID" value="NZ_FOYA01000007.1"/>
</dbReference>
<keyword evidence="3" id="KW-1185">Reference proteome</keyword>
<reference evidence="2 3" key="1">
    <citation type="submission" date="2015-08" db="EMBL/GenBank/DDBJ databases">
        <title>Whole genome sequence of Flavobacterium akiainvivens IK-1T, from decaying Wikstroemia oahuensis, an endemic Hawaiian shrub.</title>
        <authorList>
            <person name="Wan X."/>
            <person name="Hou S."/>
            <person name="Saito J."/>
            <person name="Donachie S."/>
        </authorList>
    </citation>
    <scope>NUCLEOTIDE SEQUENCE [LARGE SCALE GENOMIC DNA]</scope>
    <source>
        <strain evidence="2 3">IK-1</strain>
    </source>
</reference>
<organism evidence="2 3">
    <name type="scientific">Flavobacterium akiainvivens</name>
    <dbReference type="NCBI Taxonomy" id="1202724"/>
    <lineage>
        <taxon>Bacteria</taxon>
        <taxon>Pseudomonadati</taxon>
        <taxon>Bacteroidota</taxon>
        <taxon>Flavobacteriia</taxon>
        <taxon>Flavobacteriales</taxon>
        <taxon>Flavobacteriaceae</taxon>
        <taxon>Flavobacterium</taxon>
    </lineage>
</organism>
<dbReference type="OrthoDB" id="977687at2"/>
<dbReference type="EMBL" id="LIYD01000005">
    <property type="protein sequence ID" value="KOS06072.1"/>
    <property type="molecule type" value="Genomic_DNA"/>
</dbReference>
<feature type="domain" description="Tetracyclin repressor-like C-terminal" evidence="1">
    <location>
        <begin position="88"/>
        <end position="213"/>
    </location>
</feature>
<dbReference type="STRING" id="1202724.AM493_08495"/>
<sequence>MATKKTAAQPVTKDSIIEKYADYCLMNCTPPASVYKFAKDNGFEEAEFYNFFTSFEALERFYFAEMFNHSLQTLQQSPSYADFSGIEKLSAFYFTFFEMATANRSFVLYSLGNGRDFSTLPKLRELRSLFIDFAQSALEKPIALPHEKLEKLQEKGLREGAWLQFLTIFRFWVKDTSPGFEKTDIFIEKSVKAGADIVYNTPLQSIVDLGKFMWKEKFTV</sequence>
<dbReference type="PATRIC" id="fig|1202724.3.peg.1766"/>
<dbReference type="Gene3D" id="1.10.357.10">
    <property type="entry name" value="Tetracycline Repressor, domain 2"/>
    <property type="match status" value="1"/>
</dbReference>